<accession>A0ABR9AQ18</accession>
<evidence type="ECO:0008006" key="4">
    <source>
        <dbReference type="Google" id="ProtNLM"/>
    </source>
</evidence>
<organism evidence="2 3">
    <name type="scientific">Echinicola arenosa</name>
    <dbReference type="NCBI Taxonomy" id="2774144"/>
    <lineage>
        <taxon>Bacteria</taxon>
        <taxon>Pseudomonadati</taxon>
        <taxon>Bacteroidota</taxon>
        <taxon>Cytophagia</taxon>
        <taxon>Cytophagales</taxon>
        <taxon>Cyclobacteriaceae</taxon>
        <taxon>Echinicola</taxon>
    </lineage>
</organism>
<comment type="caution">
    <text evidence="2">The sequence shown here is derived from an EMBL/GenBank/DDBJ whole genome shotgun (WGS) entry which is preliminary data.</text>
</comment>
<dbReference type="Pfam" id="PF14052">
    <property type="entry name" value="Caps_assemb_Wzi"/>
    <property type="match status" value="1"/>
</dbReference>
<dbReference type="InterPro" id="IPR038636">
    <property type="entry name" value="Wzi_sf"/>
</dbReference>
<dbReference type="Proteomes" id="UP000647133">
    <property type="component" value="Unassembled WGS sequence"/>
</dbReference>
<keyword evidence="1" id="KW-0732">Signal</keyword>
<keyword evidence="3" id="KW-1185">Reference proteome</keyword>
<evidence type="ECO:0000313" key="2">
    <source>
        <dbReference type="EMBL" id="MBD8490886.1"/>
    </source>
</evidence>
<dbReference type="EMBL" id="JACYTQ010000009">
    <property type="protein sequence ID" value="MBD8490886.1"/>
    <property type="molecule type" value="Genomic_DNA"/>
</dbReference>
<evidence type="ECO:0000313" key="3">
    <source>
        <dbReference type="Proteomes" id="UP000647133"/>
    </source>
</evidence>
<proteinExistence type="predicted"/>
<dbReference type="Gene3D" id="2.40.160.130">
    <property type="entry name" value="Capsule assembly protein Wzi"/>
    <property type="match status" value="1"/>
</dbReference>
<evidence type="ECO:0000256" key="1">
    <source>
        <dbReference type="SAM" id="SignalP"/>
    </source>
</evidence>
<gene>
    <name evidence="2" type="ORF">IFO69_19190</name>
</gene>
<dbReference type="RefSeq" id="WP_192011762.1">
    <property type="nucleotide sequence ID" value="NZ_JACYTQ010000009.1"/>
</dbReference>
<feature type="signal peptide" evidence="1">
    <location>
        <begin position="1"/>
        <end position="23"/>
    </location>
</feature>
<name>A0ABR9AQ18_9BACT</name>
<protein>
    <recommendedName>
        <fullName evidence="4">Capsule assembly protein Wzi</fullName>
    </recommendedName>
</protein>
<feature type="chain" id="PRO_5046816367" description="Capsule assembly protein Wzi" evidence="1">
    <location>
        <begin position="24"/>
        <end position="564"/>
    </location>
</feature>
<sequence>MFVFKKILVLSLFCIFVKVDVFAQTTNLNAPFLHDYLRRQQLIGKFNPNYSFNIRPLTPSMEDLKDEEGESSSLYKELYGEEGNQYFAKSKGSFKMLPEMFKSQYNSDYAFGANNGALIPNTGLQVLLSAGIYVKYGRWSLQFQPEMVTAQNLPFQGFPMEHWGSTWDEYYEWLNFSDIVERYGDYAYVEFLLGQSHLKYNYRSFSLGLSTENIWWGPGRRNSLLMSNNAPGFLHASFETRKAVKTNLGYFEGQIIVGKLKNSGYPPPGADYVYRQTPLYIPKRDMDWRYLAGITISYQPKWLPGLSVGYSSVSQMYHNDMDSFDDYLPIFNGKKRDKGVVDPEANQRNQLNSGYFRWMSHGGLFEFYGEYGSNGNSKKLMDFLVYPDENRAYTLGFSNYIPLKQEDTFLGVNFEITQTGQTVHETILSKNSWYTHPYVRHGYTHMGQVLGAGNGPGSNVIFAELSWVKNFTKFGLQIERIVYNNDFYYKRFEEIKDWRRKYVDYAPALAADFKWYRFLISTKAQYVKTYNYKWYLENDPDQYWVPGLDKNTFVGSFSLVYLLK</sequence>
<dbReference type="InterPro" id="IPR026950">
    <property type="entry name" value="Caps_assemb_Wzi"/>
</dbReference>
<reference evidence="2 3" key="1">
    <citation type="submission" date="2020-09" db="EMBL/GenBank/DDBJ databases">
        <title>Echinicola sp. CAU 1574 isolated from sand of Sido Beach.</title>
        <authorList>
            <person name="Kim W."/>
        </authorList>
    </citation>
    <scope>NUCLEOTIDE SEQUENCE [LARGE SCALE GENOMIC DNA]</scope>
    <source>
        <strain evidence="2 3">CAU 1574</strain>
    </source>
</reference>